<feature type="region of interest" description="Disordered" evidence="1">
    <location>
        <begin position="75"/>
        <end position="137"/>
    </location>
</feature>
<feature type="compositionally biased region" description="Polar residues" evidence="1">
    <location>
        <begin position="126"/>
        <end position="137"/>
    </location>
</feature>
<evidence type="ECO:0000256" key="1">
    <source>
        <dbReference type="SAM" id="MobiDB-lite"/>
    </source>
</evidence>
<evidence type="ECO:0000313" key="2">
    <source>
        <dbReference type="EMBL" id="EMZ20726.1"/>
    </source>
</evidence>
<dbReference type="EMBL" id="AQFT01000140">
    <property type="protein sequence ID" value="EMZ20726.1"/>
    <property type="molecule type" value="Genomic_DNA"/>
</dbReference>
<dbReference type="InterPro" id="IPR038503">
    <property type="entry name" value="SpoIIIAH_sf"/>
</dbReference>
<comment type="caution">
    <text evidence="2">The sequence shown here is derived from an EMBL/GenBank/DDBJ whole genome shotgun (WGS) entry which is preliminary data.</text>
</comment>
<keyword evidence="3" id="KW-1185">Reference proteome</keyword>
<dbReference type="HOGENOM" id="CLU_086909_0_0_9"/>
<dbReference type="PATRIC" id="fig|1235802.3.peg.5100"/>
<accession>N1ZXV1</accession>
<protein>
    <recommendedName>
        <fullName evidence="4">Stage III sporulation protein AH</fullName>
    </recommendedName>
</protein>
<organism evidence="2 3">
    <name type="scientific">Eubacterium plexicaudatum ASF492</name>
    <dbReference type="NCBI Taxonomy" id="1235802"/>
    <lineage>
        <taxon>Bacteria</taxon>
        <taxon>Bacillati</taxon>
        <taxon>Bacillota</taxon>
        <taxon>Clostridia</taxon>
        <taxon>Eubacteriales</taxon>
        <taxon>Eubacteriaceae</taxon>
        <taxon>Eubacterium</taxon>
    </lineage>
</organism>
<dbReference type="AlphaFoldDB" id="N1ZXV1"/>
<evidence type="ECO:0008006" key="4">
    <source>
        <dbReference type="Google" id="ProtNLM"/>
    </source>
</evidence>
<proteinExistence type="predicted"/>
<name>N1ZXV1_9FIRM</name>
<dbReference type="STRING" id="1235802.C823_04843"/>
<feature type="compositionally biased region" description="Basic and acidic residues" evidence="1">
    <location>
        <begin position="75"/>
        <end position="108"/>
    </location>
</feature>
<evidence type="ECO:0000313" key="3">
    <source>
        <dbReference type="Proteomes" id="UP000012589"/>
    </source>
</evidence>
<dbReference type="Gene3D" id="1.10.287.4300">
    <property type="entry name" value="Stage III sporulation protein AH-like"/>
    <property type="match status" value="1"/>
</dbReference>
<sequence>MKKLFKKNQIIITALALMIAAAGYLSYTHSSIGDEGLTQTSAELTEEDYDIVYDETLVDADIFTETEVDTKLDDTTADTKTDDADAKKKNKKDNADGSQTEKKADGKDAAATGSDAAASDGKSQDSEISNPGETVLTSTGVSNVNFAVEAKLNREQVRSQNKEDLMEVINSTAISDKEKQDAVDKMVTLTDIAQRESDAEMLLEAKGFTDVVVSITEDAADVVLNMGDVTDAKRAQIEDIVKRKTKVSAEHIVITPITTKKE</sequence>
<dbReference type="OrthoDB" id="9789991at2"/>
<dbReference type="InterPro" id="IPR024232">
    <property type="entry name" value="SpoIIIAH"/>
</dbReference>
<gene>
    <name evidence="2" type="ORF">C823_04843</name>
</gene>
<dbReference type="eggNOG" id="ENOG5032YS3">
    <property type="taxonomic scope" value="Bacteria"/>
</dbReference>
<dbReference type="Pfam" id="PF12685">
    <property type="entry name" value="SpoIIIAH"/>
    <property type="match status" value="1"/>
</dbReference>
<reference evidence="2 3" key="1">
    <citation type="journal article" date="2014" name="Genome Announc.">
        <title>Draft genome sequences of the altered schaedler flora, a defined bacterial community from gnotobiotic mice.</title>
        <authorList>
            <person name="Wannemuehler M.J."/>
            <person name="Overstreet A.M."/>
            <person name="Ward D.V."/>
            <person name="Phillips G.J."/>
        </authorList>
    </citation>
    <scope>NUCLEOTIDE SEQUENCE [LARGE SCALE GENOMIC DNA]</scope>
    <source>
        <strain evidence="2 3">ASF492</strain>
    </source>
</reference>
<feature type="compositionally biased region" description="Low complexity" evidence="1">
    <location>
        <begin position="109"/>
        <end position="121"/>
    </location>
</feature>
<dbReference type="Proteomes" id="UP000012589">
    <property type="component" value="Unassembled WGS sequence"/>
</dbReference>